<gene>
    <name evidence="4" type="ORF">SUH3_05060</name>
</gene>
<organism evidence="4 5">
    <name type="scientific">Pseudosulfitobacter pseudonitzschiae</name>
    <dbReference type="NCBI Taxonomy" id="1402135"/>
    <lineage>
        <taxon>Bacteria</taxon>
        <taxon>Pseudomonadati</taxon>
        <taxon>Pseudomonadota</taxon>
        <taxon>Alphaproteobacteria</taxon>
        <taxon>Rhodobacterales</taxon>
        <taxon>Roseobacteraceae</taxon>
        <taxon>Pseudosulfitobacter</taxon>
    </lineage>
</organism>
<dbReference type="PANTHER" id="PTHR32089:SF112">
    <property type="entry name" value="LYSOZYME-LIKE PROTEIN-RELATED"/>
    <property type="match status" value="1"/>
</dbReference>
<dbReference type="Pfam" id="PF00015">
    <property type="entry name" value="MCPsignal"/>
    <property type="match status" value="1"/>
</dbReference>
<dbReference type="InterPro" id="IPR004089">
    <property type="entry name" value="MCPsignal_dom"/>
</dbReference>
<name>A0A073IWR4_9RHOB</name>
<evidence type="ECO:0000259" key="3">
    <source>
        <dbReference type="PROSITE" id="PS50111"/>
    </source>
</evidence>
<feature type="domain" description="Methyl-accepting transducer" evidence="3">
    <location>
        <begin position="19"/>
        <end position="255"/>
    </location>
</feature>
<comment type="caution">
    <text evidence="4">The sequence shown here is derived from an EMBL/GenBank/DDBJ whole genome shotgun (WGS) entry which is preliminary data.</text>
</comment>
<keyword evidence="1 2" id="KW-0807">Transducer</keyword>
<dbReference type="PROSITE" id="PS50111">
    <property type="entry name" value="CHEMOTAXIS_TRANSDUC_2"/>
    <property type="match status" value="1"/>
</dbReference>
<dbReference type="RefSeq" id="WP_037928818.1">
    <property type="nucleotide sequence ID" value="NZ_CP054599.1"/>
</dbReference>
<dbReference type="OrthoDB" id="2489132at2"/>
<protein>
    <submittedName>
        <fullName evidence="4">Chemotaxis protein</fullName>
    </submittedName>
</protein>
<dbReference type="EMBL" id="JAMD01000010">
    <property type="protein sequence ID" value="KEJ94793.1"/>
    <property type="molecule type" value="Genomic_DNA"/>
</dbReference>
<dbReference type="GO" id="GO:0007165">
    <property type="term" value="P:signal transduction"/>
    <property type="evidence" value="ECO:0007669"/>
    <property type="project" value="UniProtKB-KW"/>
</dbReference>
<keyword evidence="5" id="KW-1185">Reference proteome</keyword>
<dbReference type="SMART" id="SM00283">
    <property type="entry name" value="MA"/>
    <property type="match status" value="1"/>
</dbReference>
<evidence type="ECO:0000256" key="1">
    <source>
        <dbReference type="ARBA" id="ARBA00023224"/>
    </source>
</evidence>
<evidence type="ECO:0000313" key="5">
    <source>
        <dbReference type="Proteomes" id="UP000027746"/>
    </source>
</evidence>
<dbReference type="Proteomes" id="UP000027746">
    <property type="component" value="Unassembled WGS sequence"/>
</dbReference>
<evidence type="ECO:0000256" key="2">
    <source>
        <dbReference type="PROSITE-ProRule" id="PRU00284"/>
    </source>
</evidence>
<dbReference type="GeneID" id="68869838"/>
<sequence length="464" mass="50272">MTAHSEIAELQQINRLAARASELGYEIVDLAGFLDVVETQSREQRTALAALTQSANKVETANADMREVTDALTGSTRDAVRDVKTSADTIRGLGTQTTTVAGWVQDLRERTQSIGGTLDAVKDNNTQIAAIAMQVNTLAINAKIEAARAGDAGRGFAVVAEAINALSQKTKDAATRITRNIESLTEWISLLDNEAQTISSTAETVIDLTGASDSALMQIESSMQQAFDQVARIADRTQVVGAAMASFSPNLAGIEAAVTHTTNGIKSTHDRINRLIDRSEQIVQSSAALGGTTKDAPMIDYVRQLAATAGARLEQAIATGQITQAQMFDRTYRPVPGSNPEQVVTGFTRLMDQVMPEIQEPALSFDDRVVFCAAVDVNGYLPTHNRKFSQPQGPDPVWNMANCRNRRIFDDRVGLKAGRNTDPFLLQVYRRDMGGGEFAMMKDLSAPIFINGTLWGGLRLAYRF</sequence>
<dbReference type="GO" id="GO:0016020">
    <property type="term" value="C:membrane"/>
    <property type="evidence" value="ECO:0007669"/>
    <property type="project" value="InterPro"/>
</dbReference>
<evidence type="ECO:0000313" key="4">
    <source>
        <dbReference type="EMBL" id="KEJ94793.1"/>
    </source>
</evidence>
<dbReference type="Gene3D" id="1.10.287.950">
    <property type="entry name" value="Methyl-accepting chemotaxis protein"/>
    <property type="match status" value="1"/>
</dbReference>
<reference evidence="4 5" key="1">
    <citation type="submission" date="2014-01" db="EMBL/GenBank/DDBJ databases">
        <title>Sulfitobacter sp. H3 (MCCC 1A00686) Genome Sequencing.</title>
        <authorList>
            <person name="Lai Q."/>
            <person name="Hong Z."/>
        </authorList>
    </citation>
    <scope>NUCLEOTIDE SEQUENCE [LARGE SCALE GENOMIC DNA]</scope>
    <source>
        <strain evidence="4 5">H3</strain>
    </source>
</reference>
<dbReference type="AlphaFoldDB" id="A0A073IWR4"/>
<dbReference type="SUPFAM" id="SSF58104">
    <property type="entry name" value="Methyl-accepting chemotaxis protein (MCP) signaling domain"/>
    <property type="match status" value="1"/>
</dbReference>
<accession>A0A073IWR4</accession>
<dbReference type="PANTHER" id="PTHR32089">
    <property type="entry name" value="METHYL-ACCEPTING CHEMOTAXIS PROTEIN MCPB"/>
    <property type="match status" value="1"/>
</dbReference>
<proteinExistence type="predicted"/>